<dbReference type="HAMAP" id="MF_00758">
    <property type="entry name" value="UPF0301"/>
    <property type="match status" value="1"/>
</dbReference>
<sequence length="192" mass="20696">MTPTLPTPETSLTGQCLVAMPGMDDPRFSRSVIFVCAHNEDGAMGLVVNRALDQITFPDILEQLGIESTVSCDGLPVLFGGPVDTSRGFVLHSADYRNETTLLVDARTALTATTDVLRDIATGRGPIRRMMSLGYAGWSAGQLDEEIKHNVWLNVPADEDLLFGRDLDDKWSRAIAKLGIDPSLLSATAGHA</sequence>
<dbReference type="GO" id="GO:0005829">
    <property type="term" value="C:cytosol"/>
    <property type="evidence" value="ECO:0007669"/>
    <property type="project" value="TreeGrafter"/>
</dbReference>
<name>A0A1G8DJ20_9PROT</name>
<protein>
    <recommendedName>
        <fullName evidence="2">UPF0301 protein SAMN05421742_10833</fullName>
    </recommendedName>
</protein>
<organism evidence="3 4">
    <name type="scientific">Roseospirillum parvum</name>
    <dbReference type="NCBI Taxonomy" id="83401"/>
    <lineage>
        <taxon>Bacteria</taxon>
        <taxon>Pseudomonadati</taxon>
        <taxon>Pseudomonadota</taxon>
        <taxon>Alphaproteobacteria</taxon>
        <taxon>Rhodospirillales</taxon>
        <taxon>Rhodospirillaceae</taxon>
        <taxon>Roseospirillum</taxon>
    </lineage>
</organism>
<dbReference type="Gene3D" id="3.40.1740.10">
    <property type="entry name" value="VC0467-like"/>
    <property type="match status" value="1"/>
</dbReference>
<dbReference type="OrthoDB" id="9807486at2"/>
<dbReference type="Proteomes" id="UP000217076">
    <property type="component" value="Unassembled WGS sequence"/>
</dbReference>
<dbReference type="EMBL" id="FNCV01000008">
    <property type="protein sequence ID" value="SDH57673.1"/>
    <property type="molecule type" value="Genomic_DNA"/>
</dbReference>
<dbReference type="STRING" id="83401.SAMN05421742_10833"/>
<evidence type="ECO:0000313" key="3">
    <source>
        <dbReference type="EMBL" id="SDH57673.1"/>
    </source>
</evidence>
<dbReference type="NCBIfam" id="NF001268">
    <property type="entry name" value="PRK00228.1-4"/>
    <property type="match status" value="1"/>
</dbReference>
<accession>A0A1G8DJ20</accession>
<gene>
    <name evidence="3" type="ORF">SAMN05421742_10833</name>
</gene>
<comment type="similarity">
    <text evidence="1 2">Belongs to the UPF0301 (AlgH) family.</text>
</comment>
<dbReference type="RefSeq" id="WP_092620426.1">
    <property type="nucleotide sequence ID" value="NZ_FNCV01000008.1"/>
</dbReference>
<evidence type="ECO:0000313" key="4">
    <source>
        <dbReference type="Proteomes" id="UP000217076"/>
    </source>
</evidence>
<dbReference type="PANTHER" id="PTHR30327">
    <property type="entry name" value="UNCHARACTERIZED PROTEIN YQGE"/>
    <property type="match status" value="1"/>
</dbReference>
<dbReference type="AlphaFoldDB" id="A0A1G8DJ20"/>
<dbReference type="InterPro" id="IPR003774">
    <property type="entry name" value="AlgH-like"/>
</dbReference>
<dbReference type="Pfam" id="PF02622">
    <property type="entry name" value="DUF179"/>
    <property type="match status" value="1"/>
</dbReference>
<proteinExistence type="inferred from homology"/>
<evidence type="ECO:0000256" key="1">
    <source>
        <dbReference type="ARBA" id="ARBA00009600"/>
    </source>
</evidence>
<evidence type="ECO:0000256" key="2">
    <source>
        <dbReference type="HAMAP-Rule" id="MF_00758"/>
    </source>
</evidence>
<keyword evidence="4" id="KW-1185">Reference proteome</keyword>
<reference evidence="4" key="1">
    <citation type="submission" date="2016-10" db="EMBL/GenBank/DDBJ databases">
        <authorList>
            <person name="Varghese N."/>
            <person name="Submissions S."/>
        </authorList>
    </citation>
    <scope>NUCLEOTIDE SEQUENCE [LARGE SCALE GENOMIC DNA]</scope>
    <source>
        <strain evidence="4">930I</strain>
    </source>
</reference>
<dbReference type="PANTHER" id="PTHR30327:SF1">
    <property type="entry name" value="UPF0301 PROTEIN YQGE"/>
    <property type="match status" value="1"/>
</dbReference>
<dbReference type="SUPFAM" id="SSF143456">
    <property type="entry name" value="VC0467-like"/>
    <property type="match status" value="1"/>
</dbReference>